<sequence length="259" mass="29834">METQTFQGTVDRYDGVTINSQEEPCESNIIKKKLSDSLAKWAEEKKRCIWFKVDIKDAAWVPILADEGFNFHHARDNFVMMFKWLPTHRAPNLPPACHTNLGVGGLVLNDKNQMLVVVEKHTEVSHWKLPGGYVERGEDIKDAAMREVKEETGIDTIFKSLVTFRHAHERMFGNSDIYVVVLLEATSDDINKSDIEIKDCKWMDVQEYLNHSEVFGFNRFIVQQALDLQKRKLEFNLTTHTAQHGKMTLEYTAFTVGDL</sequence>
<dbReference type="Proteomes" id="UP001549921">
    <property type="component" value="Unassembled WGS sequence"/>
</dbReference>
<protein>
    <recommendedName>
        <fullName evidence="4">Nudix hydrolase domain-containing protein</fullName>
    </recommendedName>
</protein>
<dbReference type="InterPro" id="IPR020476">
    <property type="entry name" value="Nudix_hydrolase"/>
</dbReference>
<organism evidence="5 6">
    <name type="scientific">Loxostege sticticalis</name>
    <name type="common">Beet webworm moth</name>
    <dbReference type="NCBI Taxonomy" id="481309"/>
    <lineage>
        <taxon>Eukaryota</taxon>
        <taxon>Metazoa</taxon>
        <taxon>Ecdysozoa</taxon>
        <taxon>Arthropoda</taxon>
        <taxon>Hexapoda</taxon>
        <taxon>Insecta</taxon>
        <taxon>Pterygota</taxon>
        <taxon>Neoptera</taxon>
        <taxon>Endopterygota</taxon>
        <taxon>Lepidoptera</taxon>
        <taxon>Glossata</taxon>
        <taxon>Ditrysia</taxon>
        <taxon>Pyraloidea</taxon>
        <taxon>Crambidae</taxon>
        <taxon>Pyraustinae</taxon>
        <taxon>Loxostege</taxon>
    </lineage>
</organism>
<reference evidence="5 6" key="1">
    <citation type="submission" date="2024-06" db="EMBL/GenBank/DDBJ databases">
        <title>A chromosome-level genome assembly of beet webworm, Loxostege sticticalis.</title>
        <authorList>
            <person name="Zhang Y."/>
        </authorList>
    </citation>
    <scope>NUCLEOTIDE SEQUENCE [LARGE SCALE GENOMIC DNA]</scope>
    <source>
        <strain evidence="5">AQ028</strain>
        <tissue evidence="5">Male pupae</tissue>
    </source>
</reference>
<dbReference type="FunFam" id="3.90.79.10:FF:000015">
    <property type="entry name" value="Nudix hydrolase 8"/>
    <property type="match status" value="1"/>
</dbReference>
<dbReference type="PROSITE" id="PS00893">
    <property type="entry name" value="NUDIX_BOX"/>
    <property type="match status" value="1"/>
</dbReference>
<dbReference type="PANTHER" id="PTHR13994">
    <property type="entry name" value="NUDIX HYDROLASE RELATED"/>
    <property type="match status" value="1"/>
</dbReference>
<dbReference type="CDD" id="cd04670">
    <property type="entry name" value="NUDIX_ASFGF2_Nudt6"/>
    <property type="match status" value="1"/>
</dbReference>
<dbReference type="GO" id="GO:0016787">
    <property type="term" value="F:hydrolase activity"/>
    <property type="evidence" value="ECO:0007669"/>
    <property type="project" value="UniProtKB-KW"/>
</dbReference>
<evidence type="ECO:0000256" key="1">
    <source>
        <dbReference type="ARBA" id="ARBA00005582"/>
    </source>
</evidence>
<evidence type="ECO:0000313" key="6">
    <source>
        <dbReference type="Proteomes" id="UP001549921"/>
    </source>
</evidence>
<dbReference type="Pfam" id="PF00293">
    <property type="entry name" value="NUDIX"/>
    <property type="match status" value="1"/>
</dbReference>
<evidence type="ECO:0000313" key="5">
    <source>
        <dbReference type="EMBL" id="KAL0841194.1"/>
    </source>
</evidence>
<dbReference type="PROSITE" id="PS51462">
    <property type="entry name" value="NUDIX"/>
    <property type="match status" value="1"/>
</dbReference>
<dbReference type="InterPro" id="IPR040618">
    <property type="entry name" value="Pre-Nudix"/>
</dbReference>
<dbReference type="InterPro" id="IPR015797">
    <property type="entry name" value="NUDIX_hydrolase-like_dom_sf"/>
</dbReference>
<comment type="caution">
    <text evidence="5">The sequence shown here is derived from an EMBL/GenBank/DDBJ whole genome shotgun (WGS) entry which is preliminary data.</text>
</comment>
<keyword evidence="2 3" id="KW-0378">Hydrolase</keyword>
<evidence type="ECO:0000256" key="3">
    <source>
        <dbReference type="RuleBase" id="RU003476"/>
    </source>
</evidence>
<dbReference type="AlphaFoldDB" id="A0ABD0TDP7"/>
<evidence type="ECO:0000256" key="2">
    <source>
        <dbReference type="ARBA" id="ARBA00022801"/>
    </source>
</evidence>
<gene>
    <name evidence="5" type="ORF">ABMA28_014936</name>
</gene>
<dbReference type="PRINTS" id="PR00502">
    <property type="entry name" value="NUDIXFAMILY"/>
</dbReference>
<evidence type="ECO:0000259" key="4">
    <source>
        <dbReference type="PROSITE" id="PS51462"/>
    </source>
</evidence>
<dbReference type="Gene3D" id="3.40.630.30">
    <property type="match status" value="1"/>
</dbReference>
<dbReference type="Pfam" id="PF18290">
    <property type="entry name" value="Nudix_hydro"/>
    <property type="match status" value="1"/>
</dbReference>
<dbReference type="EMBL" id="JBEDNZ010000006">
    <property type="protein sequence ID" value="KAL0841194.1"/>
    <property type="molecule type" value="Genomic_DNA"/>
</dbReference>
<feature type="domain" description="Nudix hydrolase" evidence="4">
    <location>
        <begin position="98"/>
        <end position="227"/>
    </location>
</feature>
<accession>A0ABD0TDP7</accession>
<comment type="similarity">
    <text evidence="1 3">Belongs to the Nudix hydrolase family.</text>
</comment>
<dbReference type="PANTHER" id="PTHR13994:SF13">
    <property type="entry name" value="FI03680P"/>
    <property type="match status" value="1"/>
</dbReference>
<name>A0ABD0TDP7_LOXSC</name>
<proteinExistence type="inferred from homology"/>
<dbReference type="SUPFAM" id="SSF55811">
    <property type="entry name" value="Nudix"/>
    <property type="match status" value="1"/>
</dbReference>
<dbReference type="PRINTS" id="PR01356">
    <property type="entry name" value="GFGPROTEIN"/>
</dbReference>
<dbReference type="InterPro" id="IPR000086">
    <property type="entry name" value="NUDIX_hydrolase_dom"/>
</dbReference>
<dbReference type="InterPro" id="IPR003293">
    <property type="entry name" value="Nudix_hydrolase6-like"/>
</dbReference>
<dbReference type="InterPro" id="IPR020084">
    <property type="entry name" value="NUDIX_hydrolase_CS"/>
</dbReference>
<dbReference type="Gene3D" id="3.90.79.10">
    <property type="entry name" value="Nucleoside Triphosphate Pyrophosphohydrolase"/>
    <property type="match status" value="1"/>
</dbReference>